<dbReference type="SUPFAM" id="SSF55781">
    <property type="entry name" value="GAF domain-like"/>
    <property type="match status" value="1"/>
</dbReference>
<dbReference type="EMBL" id="AP023343">
    <property type="protein sequence ID" value="BCI87224.1"/>
    <property type="molecule type" value="Genomic_DNA"/>
</dbReference>
<evidence type="ECO:0000313" key="1">
    <source>
        <dbReference type="EMBL" id="BCI87224.1"/>
    </source>
</evidence>
<organism evidence="1 2">
    <name type="scientific">Mycobacterium kansasii</name>
    <dbReference type="NCBI Taxonomy" id="1768"/>
    <lineage>
        <taxon>Bacteria</taxon>
        <taxon>Bacillati</taxon>
        <taxon>Actinomycetota</taxon>
        <taxon>Actinomycetes</taxon>
        <taxon>Mycobacteriales</taxon>
        <taxon>Mycobacteriaceae</taxon>
        <taxon>Mycobacterium</taxon>
    </lineage>
</organism>
<gene>
    <name evidence="1" type="ORF">NIIDMKKI_24300</name>
</gene>
<protein>
    <submittedName>
        <fullName evidence="1">Uncharacterized protein</fullName>
    </submittedName>
</protein>
<dbReference type="AlphaFoldDB" id="A0A7G1I9U9"/>
<evidence type="ECO:0000313" key="2">
    <source>
        <dbReference type="Proteomes" id="UP000516380"/>
    </source>
</evidence>
<accession>A0A7G1I9U9</accession>
<keyword evidence="2" id="KW-1185">Reference proteome</keyword>
<dbReference type="Proteomes" id="UP000516380">
    <property type="component" value="Chromosome"/>
</dbReference>
<dbReference type="Gene3D" id="3.30.450.40">
    <property type="match status" value="1"/>
</dbReference>
<reference evidence="1 2" key="1">
    <citation type="submission" date="2020-07" db="EMBL/GenBank/DDBJ databases">
        <title>Mycobacterium kansasii (former subtype) with zoonotic potential isolated from diseased indoor pet cat, Japan.</title>
        <authorList>
            <person name="Fukano H."/>
            <person name="Terazono T."/>
            <person name="Hoshino Y."/>
        </authorList>
    </citation>
    <scope>NUCLEOTIDE SEQUENCE [LARGE SCALE GENOMIC DNA]</scope>
    <source>
        <strain evidence="1 2">Kuro-I</strain>
    </source>
</reference>
<dbReference type="InterPro" id="IPR029016">
    <property type="entry name" value="GAF-like_dom_sf"/>
</dbReference>
<sequence>MASDQSGSPFAGLGQPGLVDRMHAQLDELLAARDQMAQLLRVIVEIGSDLDLDGTLRRIVTAARELTAAPYGALAVRDPEGTLLSFIHEGIDAEMARRIGHLPVGKGCWVSHSSKRRRCAWMT</sequence>
<name>A0A7G1I9U9_MYCKA</name>
<proteinExistence type="predicted"/>